<evidence type="ECO:0000313" key="2">
    <source>
        <dbReference type="EMBL" id="MBX16736.1"/>
    </source>
</evidence>
<evidence type="ECO:0000256" key="1">
    <source>
        <dbReference type="SAM" id="MobiDB-lite"/>
    </source>
</evidence>
<name>A0A2P2LFI5_RHIMU</name>
<proteinExistence type="predicted"/>
<dbReference type="AlphaFoldDB" id="A0A2P2LFI5"/>
<sequence length="88" mass="10288">MLQDMGEACSQHYLCRTDTELVPSWSKEKNRKANVKKERQEAGKDGNKKLHHLLLGQQVTITWRSKTNEQRTNKWTDNEKLDIMKGTC</sequence>
<feature type="region of interest" description="Disordered" evidence="1">
    <location>
        <begin position="27"/>
        <end position="47"/>
    </location>
</feature>
<dbReference type="EMBL" id="GGEC01036252">
    <property type="protein sequence ID" value="MBX16736.1"/>
    <property type="molecule type" value="Transcribed_RNA"/>
</dbReference>
<reference evidence="2" key="1">
    <citation type="submission" date="2018-02" db="EMBL/GenBank/DDBJ databases">
        <title>Rhizophora mucronata_Transcriptome.</title>
        <authorList>
            <person name="Meera S.P."/>
            <person name="Sreeshan A."/>
            <person name="Augustine A."/>
        </authorList>
    </citation>
    <scope>NUCLEOTIDE SEQUENCE</scope>
    <source>
        <tissue evidence="2">Leaf</tissue>
    </source>
</reference>
<feature type="compositionally biased region" description="Basic and acidic residues" evidence="1">
    <location>
        <begin position="35"/>
        <end position="47"/>
    </location>
</feature>
<accession>A0A2P2LFI5</accession>
<protein>
    <submittedName>
        <fullName evidence="2">Germinal-center associated nuclear protein</fullName>
    </submittedName>
</protein>
<organism evidence="2">
    <name type="scientific">Rhizophora mucronata</name>
    <name type="common">Asiatic mangrove</name>
    <dbReference type="NCBI Taxonomy" id="61149"/>
    <lineage>
        <taxon>Eukaryota</taxon>
        <taxon>Viridiplantae</taxon>
        <taxon>Streptophyta</taxon>
        <taxon>Embryophyta</taxon>
        <taxon>Tracheophyta</taxon>
        <taxon>Spermatophyta</taxon>
        <taxon>Magnoliopsida</taxon>
        <taxon>eudicotyledons</taxon>
        <taxon>Gunneridae</taxon>
        <taxon>Pentapetalae</taxon>
        <taxon>rosids</taxon>
        <taxon>fabids</taxon>
        <taxon>Malpighiales</taxon>
        <taxon>Rhizophoraceae</taxon>
        <taxon>Rhizophora</taxon>
    </lineage>
</organism>